<feature type="transmembrane region" description="Helical" evidence="1">
    <location>
        <begin position="271"/>
        <end position="291"/>
    </location>
</feature>
<dbReference type="EMBL" id="LNIX01000012">
    <property type="protein sequence ID" value="OXA48107.1"/>
    <property type="molecule type" value="Genomic_DNA"/>
</dbReference>
<accession>A0A226DTT0</accession>
<evidence type="ECO:0000313" key="3">
    <source>
        <dbReference type="Proteomes" id="UP000198287"/>
    </source>
</evidence>
<feature type="transmembrane region" description="Helical" evidence="1">
    <location>
        <begin position="436"/>
        <end position="456"/>
    </location>
</feature>
<keyword evidence="1" id="KW-1133">Transmembrane helix</keyword>
<feature type="transmembrane region" description="Helical" evidence="1">
    <location>
        <begin position="682"/>
        <end position="703"/>
    </location>
</feature>
<proteinExistence type="predicted"/>
<dbReference type="AlphaFoldDB" id="A0A226DTT0"/>
<feature type="transmembrane region" description="Helical" evidence="1">
    <location>
        <begin position="468"/>
        <end position="487"/>
    </location>
</feature>
<feature type="transmembrane region" description="Helical" evidence="1">
    <location>
        <begin position="649"/>
        <end position="670"/>
    </location>
</feature>
<dbReference type="Proteomes" id="UP000198287">
    <property type="component" value="Unassembled WGS sequence"/>
</dbReference>
<evidence type="ECO:0000313" key="2">
    <source>
        <dbReference type="EMBL" id="OXA48107.1"/>
    </source>
</evidence>
<keyword evidence="1" id="KW-0472">Membrane</keyword>
<protein>
    <submittedName>
        <fullName evidence="2">Uncharacterized protein</fullName>
    </submittedName>
</protein>
<feature type="transmembrane region" description="Helical" evidence="1">
    <location>
        <begin position="82"/>
        <end position="102"/>
    </location>
</feature>
<gene>
    <name evidence="2" type="ORF">Fcan01_16879</name>
</gene>
<sequence length="784" mass="90037">MNPDNIWLLASTFSKCYQYHWRYPIHFKLSDRYVHHMKRNSWRSTICKSVVRSCIFCTAFSTLAILILVSVSKVKRLETKRIIICAFGLVCYIVGFISYYNLSGKMETVANVMNALVQEYDKVRKERSTRDSIKLKSTSGSTLILRIFQVIPIAFMASPVIIVPFYLRRDLGAPFLLYKITGGPPLPDNLFLNMITALGKFLYLTIGVADTLRTISCIVILGFQRLLYYTFFVKEILQYCAKTGTNDPVRVGKIISWYNRMQIIFQLDNHTVTWLTGMFFFADFFLTLVINFVTIKMYHVLPIYFYVIFPIFAVLLFSVTPIMGYLLLEFGDGSENVVKLMEQVAGLVRDGRKRKFLQKEVKSVKVLRAPAGMGNSHLFLVLNMWHIEGPLHFRACVGSIQRNSLRCAYFLQWDDKLGEVVPIKSSSRLYRAFRSFAVFCTLIILPIFFLRCYQIAKSSSELVTALSYYSAVTGTILLVMDLPYLWFFAKEQSLCKFVAFFYQIIKLDKQFHDLLPTIVISKKSRNHIKNMTSFANIVTFTINYTFPAIIAFISFSENSPVYGFIVQVLKVTSINFFVRLLIATLMSITFNILSCVTYLCALFIVSGTVVFHFWSHMLLKEDISFQKTIQIYNQLKVMTILVQEIGHDLVSMCLHHAYAVIISTIAMYNFILQFTKGNQVSVLVTLPTVVTFVLATGFEMLVICEIAKATTASKEMLRKLLTNHGKDKYRRKVVRSLLPNSISLEFVDSVDTIRNGISMSYFIRYADRVQSYTCTWLLATNLSQ</sequence>
<feature type="transmembrane region" description="Helical" evidence="1">
    <location>
        <begin position="561"/>
        <end position="578"/>
    </location>
</feature>
<evidence type="ECO:0000256" key="1">
    <source>
        <dbReference type="SAM" id="Phobius"/>
    </source>
</evidence>
<organism evidence="2 3">
    <name type="scientific">Folsomia candida</name>
    <name type="common">Springtail</name>
    <dbReference type="NCBI Taxonomy" id="158441"/>
    <lineage>
        <taxon>Eukaryota</taxon>
        <taxon>Metazoa</taxon>
        <taxon>Ecdysozoa</taxon>
        <taxon>Arthropoda</taxon>
        <taxon>Hexapoda</taxon>
        <taxon>Collembola</taxon>
        <taxon>Entomobryomorpha</taxon>
        <taxon>Isotomoidea</taxon>
        <taxon>Isotomidae</taxon>
        <taxon>Proisotominae</taxon>
        <taxon>Folsomia</taxon>
    </lineage>
</organism>
<feature type="transmembrane region" description="Helical" evidence="1">
    <location>
        <begin position="590"/>
        <end position="614"/>
    </location>
</feature>
<name>A0A226DTT0_FOLCA</name>
<feature type="transmembrane region" description="Helical" evidence="1">
    <location>
        <begin position="50"/>
        <end position="70"/>
    </location>
</feature>
<feature type="transmembrane region" description="Helical" evidence="1">
    <location>
        <begin position="212"/>
        <end position="232"/>
    </location>
</feature>
<keyword evidence="1" id="KW-0812">Transmembrane</keyword>
<feature type="transmembrane region" description="Helical" evidence="1">
    <location>
        <begin position="533"/>
        <end position="555"/>
    </location>
</feature>
<keyword evidence="3" id="KW-1185">Reference proteome</keyword>
<comment type="caution">
    <text evidence="2">The sequence shown here is derived from an EMBL/GenBank/DDBJ whole genome shotgun (WGS) entry which is preliminary data.</text>
</comment>
<reference evidence="2 3" key="1">
    <citation type="submission" date="2015-12" db="EMBL/GenBank/DDBJ databases">
        <title>The genome of Folsomia candida.</title>
        <authorList>
            <person name="Faddeeva A."/>
            <person name="Derks M.F."/>
            <person name="Anvar Y."/>
            <person name="Smit S."/>
            <person name="Van Straalen N."/>
            <person name="Roelofs D."/>
        </authorList>
    </citation>
    <scope>NUCLEOTIDE SEQUENCE [LARGE SCALE GENOMIC DNA]</scope>
    <source>
        <strain evidence="2 3">VU population</strain>
        <tissue evidence="2">Whole body</tissue>
    </source>
</reference>
<feature type="transmembrane region" description="Helical" evidence="1">
    <location>
        <begin position="143"/>
        <end position="167"/>
    </location>
</feature>
<feature type="transmembrane region" description="Helical" evidence="1">
    <location>
        <begin position="303"/>
        <end position="328"/>
    </location>
</feature>